<reference evidence="1 2" key="1">
    <citation type="submission" date="2020-04" db="EMBL/GenBank/DDBJ databases">
        <title>Perkinsus chesapeaki whole genome sequence.</title>
        <authorList>
            <person name="Bogema D.R."/>
        </authorList>
    </citation>
    <scope>NUCLEOTIDE SEQUENCE [LARGE SCALE GENOMIC DNA]</scope>
    <source>
        <strain evidence="1">ATCC PRA-425</strain>
    </source>
</reference>
<dbReference type="PANTHER" id="PTHR36971">
    <property type="entry name" value="UNNAMED PRODUCT"/>
    <property type="match status" value="1"/>
</dbReference>
<dbReference type="AlphaFoldDB" id="A0A7J6LB31"/>
<sequence>MPGISVTVIDPRQNLSPTRRLRQLVNRLKGGKMSKAKCVEWRLEHTKHLKMLLDDDMDPCIKHGLFRDCSVVVGMHPDQATGYLQAAAMEYGKPYAIVPCCVFSDEFTDRFITKDGSDGVPVRTHEELVQWLLQRDAPQAQAGWLKFHGKNRVVWSLATTDDRDPPAAS</sequence>
<proteinExistence type="predicted"/>
<accession>A0A7J6LB31</accession>
<name>A0A7J6LB31_PERCH</name>
<dbReference type="OrthoDB" id="437665at2759"/>
<dbReference type="Proteomes" id="UP000591131">
    <property type="component" value="Unassembled WGS sequence"/>
</dbReference>
<organism evidence="1 2">
    <name type="scientific">Perkinsus chesapeaki</name>
    <name type="common">Clam parasite</name>
    <name type="synonym">Perkinsus andrewsi</name>
    <dbReference type="NCBI Taxonomy" id="330153"/>
    <lineage>
        <taxon>Eukaryota</taxon>
        <taxon>Sar</taxon>
        <taxon>Alveolata</taxon>
        <taxon>Perkinsozoa</taxon>
        <taxon>Perkinsea</taxon>
        <taxon>Perkinsida</taxon>
        <taxon>Perkinsidae</taxon>
        <taxon>Perkinsus</taxon>
    </lineage>
</organism>
<dbReference type="EMBL" id="JAAPAO010000596">
    <property type="protein sequence ID" value="KAF4656467.1"/>
    <property type="molecule type" value="Genomic_DNA"/>
</dbReference>
<protein>
    <submittedName>
        <fullName evidence="1">Uncharacterized protein</fullName>
    </submittedName>
</protein>
<evidence type="ECO:0000313" key="1">
    <source>
        <dbReference type="EMBL" id="KAF4656467.1"/>
    </source>
</evidence>
<comment type="caution">
    <text evidence="1">The sequence shown here is derived from an EMBL/GenBank/DDBJ whole genome shotgun (WGS) entry which is preliminary data.</text>
</comment>
<gene>
    <name evidence="1" type="ORF">FOL47_008903</name>
</gene>
<evidence type="ECO:0000313" key="2">
    <source>
        <dbReference type="Proteomes" id="UP000591131"/>
    </source>
</evidence>
<keyword evidence="2" id="KW-1185">Reference proteome</keyword>
<dbReference type="PANTHER" id="PTHR36971:SF1">
    <property type="entry name" value="METHYLTRANSFERASE DOMAIN-CONTAINING PROTEIN"/>
    <property type="match status" value="1"/>
</dbReference>